<proteinExistence type="predicted"/>
<dbReference type="AlphaFoldDB" id="A0A0A9TJR9"/>
<feature type="compositionally biased region" description="Pro residues" evidence="1">
    <location>
        <begin position="23"/>
        <end position="37"/>
    </location>
</feature>
<dbReference type="EMBL" id="GBRH01266041">
    <property type="protein sequence ID" value="JAD31854.1"/>
    <property type="molecule type" value="Transcribed_RNA"/>
</dbReference>
<feature type="region of interest" description="Disordered" evidence="1">
    <location>
        <begin position="1"/>
        <end position="129"/>
    </location>
</feature>
<evidence type="ECO:0000313" key="2">
    <source>
        <dbReference type="EMBL" id="JAD31854.1"/>
    </source>
</evidence>
<protein>
    <submittedName>
        <fullName evidence="2">Uncharacterized protein</fullName>
    </submittedName>
</protein>
<accession>A0A0A9TJR9</accession>
<reference evidence="2" key="1">
    <citation type="submission" date="2014-09" db="EMBL/GenBank/DDBJ databases">
        <authorList>
            <person name="Magalhaes I.L.F."/>
            <person name="Oliveira U."/>
            <person name="Santos F.R."/>
            <person name="Vidigal T.H.D.A."/>
            <person name="Brescovit A.D."/>
            <person name="Santos A.J."/>
        </authorList>
    </citation>
    <scope>NUCLEOTIDE SEQUENCE</scope>
    <source>
        <tissue evidence="2">Shoot tissue taken approximately 20 cm above the soil surface</tissue>
    </source>
</reference>
<organism evidence="2">
    <name type="scientific">Arundo donax</name>
    <name type="common">Giant reed</name>
    <name type="synonym">Donax arundinaceus</name>
    <dbReference type="NCBI Taxonomy" id="35708"/>
    <lineage>
        <taxon>Eukaryota</taxon>
        <taxon>Viridiplantae</taxon>
        <taxon>Streptophyta</taxon>
        <taxon>Embryophyta</taxon>
        <taxon>Tracheophyta</taxon>
        <taxon>Spermatophyta</taxon>
        <taxon>Magnoliopsida</taxon>
        <taxon>Liliopsida</taxon>
        <taxon>Poales</taxon>
        <taxon>Poaceae</taxon>
        <taxon>PACMAD clade</taxon>
        <taxon>Arundinoideae</taxon>
        <taxon>Arundineae</taxon>
        <taxon>Arundo</taxon>
    </lineage>
</organism>
<name>A0A0A9TJR9_ARUDO</name>
<feature type="compositionally biased region" description="Pro residues" evidence="1">
    <location>
        <begin position="100"/>
        <end position="114"/>
    </location>
</feature>
<reference evidence="2" key="2">
    <citation type="journal article" date="2015" name="Data Brief">
        <title>Shoot transcriptome of the giant reed, Arundo donax.</title>
        <authorList>
            <person name="Barrero R.A."/>
            <person name="Guerrero F.D."/>
            <person name="Moolhuijzen P."/>
            <person name="Goolsby J.A."/>
            <person name="Tidwell J."/>
            <person name="Bellgard S.E."/>
            <person name="Bellgard M.I."/>
        </authorList>
    </citation>
    <scope>NUCLEOTIDE SEQUENCE</scope>
    <source>
        <tissue evidence="2">Shoot tissue taken approximately 20 cm above the soil surface</tissue>
    </source>
</reference>
<feature type="compositionally biased region" description="Basic residues" evidence="1">
    <location>
        <begin position="46"/>
        <end position="61"/>
    </location>
</feature>
<sequence length="164" mass="17761">MPPRRRRSPPLAALSHHPRAPPERQPPPQELPRPSPARLPSSLTHGARRPCRRHGGRRRRLSGLCPPYHGPAAPLMQREAPCPSAQRKKPVGRGWSAPTATPPHVPPPQGPFAPVPATIGAPSSENNATEDDACQVFDEMAPSANSFVDLMMNENVGIDDFPLT</sequence>
<evidence type="ECO:0000256" key="1">
    <source>
        <dbReference type="SAM" id="MobiDB-lite"/>
    </source>
</evidence>